<keyword evidence="2" id="KW-1133">Transmembrane helix</keyword>
<keyword evidence="2" id="KW-0812">Transmembrane</keyword>
<keyword evidence="2" id="KW-0472">Membrane</keyword>
<dbReference type="EMBL" id="JARK01001362">
    <property type="protein sequence ID" value="EYC18776.1"/>
    <property type="molecule type" value="Genomic_DNA"/>
</dbReference>
<keyword evidence="4" id="KW-1185">Reference proteome</keyword>
<protein>
    <submittedName>
        <fullName evidence="3">Uncharacterized protein</fullName>
    </submittedName>
</protein>
<proteinExistence type="predicted"/>
<dbReference type="Proteomes" id="UP000024635">
    <property type="component" value="Unassembled WGS sequence"/>
</dbReference>
<evidence type="ECO:0000256" key="2">
    <source>
        <dbReference type="SAM" id="Phobius"/>
    </source>
</evidence>
<evidence type="ECO:0000313" key="4">
    <source>
        <dbReference type="Proteomes" id="UP000024635"/>
    </source>
</evidence>
<dbReference type="AlphaFoldDB" id="A0A016UUX1"/>
<feature type="compositionally biased region" description="Basic and acidic residues" evidence="1">
    <location>
        <begin position="41"/>
        <end position="59"/>
    </location>
</feature>
<dbReference type="OrthoDB" id="5876428at2759"/>
<evidence type="ECO:0000256" key="1">
    <source>
        <dbReference type="SAM" id="MobiDB-lite"/>
    </source>
</evidence>
<sequence>MTSERPNDLVLISGSGYNSPIVDEPQGAGPRRGPSGCLLHRGSEPAEQRHRGKPIRRDLNLPQEVQQTNGLPNPGKIYFSVAQAFYALYGVPFFVIIAYVMFVYTYRMKMEEVLKKLAEVKPKLPKCGRIDENNFEFCGPLKLQSKFKGNVEHALVNEHSQPIEELVYDENLNEVVDIGSNVEEIEGISEITMSAQRVGRSNSVLFATMSGKKSRIMSKKGRKASIRNHVLSAKQKRSKELANKQ</sequence>
<organism evidence="3 4">
    <name type="scientific">Ancylostoma ceylanicum</name>
    <dbReference type="NCBI Taxonomy" id="53326"/>
    <lineage>
        <taxon>Eukaryota</taxon>
        <taxon>Metazoa</taxon>
        <taxon>Ecdysozoa</taxon>
        <taxon>Nematoda</taxon>
        <taxon>Chromadorea</taxon>
        <taxon>Rhabditida</taxon>
        <taxon>Rhabditina</taxon>
        <taxon>Rhabditomorpha</taxon>
        <taxon>Strongyloidea</taxon>
        <taxon>Ancylostomatidae</taxon>
        <taxon>Ancylostomatinae</taxon>
        <taxon>Ancylostoma</taxon>
    </lineage>
</organism>
<evidence type="ECO:0000313" key="3">
    <source>
        <dbReference type="EMBL" id="EYC18776.1"/>
    </source>
</evidence>
<feature type="region of interest" description="Disordered" evidence="1">
    <location>
        <begin position="12"/>
        <end position="67"/>
    </location>
</feature>
<gene>
    <name evidence="3" type="primary">Acey_s0026.g1358</name>
    <name evidence="3" type="ORF">Y032_0026g1358</name>
</gene>
<name>A0A016UUX1_9BILA</name>
<reference evidence="4" key="1">
    <citation type="journal article" date="2015" name="Nat. Genet.">
        <title>The genome and transcriptome of the zoonotic hookworm Ancylostoma ceylanicum identify infection-specific gene families.</title>
        <authorList>
            <person name="Schwarz E.M."/>
            <person name="Hu Y."/>
            <person name="Antoshechkin I."/>
            <person name="Miller M.M."/>
            <person name="Sternberg P.W."/>
            <person name="Aroian R.V."/>
        </authorList>
    </citation>
    <scope>NUCLEOTIDE SEQUENCE</scope>
    <source>
        <strain evidence="4">HY135</strain>
    </source>
</reference>
<accession>A0A016UUX1</accession>
<feature type="transmembrane region" description="Helical" evidence="2">
    <location>
        <begin position="84"/>
        <end position="106"/>
    </location>
</feature>
<comment type="caution">
    <text evidence="3">The sequence shown here is derived from an EMBL/GenBank/DDBJ whole genome shotgun (WGS) entry which is preliminary data.</text>
</comment>